<sequence length="511" mass="56134">MPRQPPTVQHSTAATHDEDVPHRVAAEGDGHSRVGMPTIPSAAAPGSHGDGTRRLGLDATTVLPYAGSRASRRTRGLRAWMMTAPVDIAALLAPLLVTHQYWRGTLVMAGLTVAFFAAGGLYHARRHVSILDELPSLCGRLLASAAVVAMIAAVRHESAEYVLGFTRGVGMSAGLVVVGRAITREIAAVARKRRWVEHNAIIIGSGQTSVELARLLRRYPQYGLRFVGCVDSPSRQAPPAHPLIGGLHELEQLVTMVECDVLIVADPDCPEPLLMEVLRRPANANCDLWAVPRLWGSRSHGDHIGAIPIVKVGDTTLSGPRWALKRASDVAFAVVALVVLSPVLLLCAIAVFVDGGRGIFFRQERIGRHGEPFNMVKFRSMRPVNEHESQTNWSIAHDQRLRPIGRFLRRTSLDELPQLWNILRGDMSVVGPRPERPYFVEKFSAEYPNYAMRHRVPVGLTGLAQVSGLRGDTPISDRARFDNYYIENWSLWLDAKVLLRTVAEVFRGGGR</sequence>
<dbReference type="PANTHER" id="PTHR30576">
    <property type="entry name" value="COLANIC BIOSYNTHESIS UDP-GLUCOSE LIPID CARRIER TRANSFERASE"/>
    <property type="match status" value="1"/>
</dbReference>
<evidence type="ECO:0000256" key="7">
    <source>
        <dbReference type="SAM" id="MobiDB-lite"/>
    </source>
</evidence>
<dbReference type="Pfam" id="PF02397">
    <property type="entry name" value="Bac_transf"/>
    <property type="match status" value="1"/>
</dbReference>
<organism evidence="10 11">
    <name type="scientific">Micromonospora purpureochromogenes</name>
    <dbReference type="NCBI Taxonomy" id="47872"/>
    <lineage>
        <taxon>Bacteria</taxon>
        <taxon>Bacillati</taxon>
        <taxon>Actinomycetota</taxon>
        <taxon>Actinomycetes</taxon>
        <taxon>Micromonosporales</taxon>
        <taxon>Micromonosporaceae</taxon>
        <taxon>Micromonospora</taxon>
    </lineage>
</organism>
<dbReference type="GO" id="GO:0016020">
    <property type="term" value="C:membrane"/>
    <property type="evidence" value="ECO:0007669"/>
    <property type="project" value="UniProtKB-SubCell"/>
</dbReference>
<feature type="transmembrane region" description="Helical" evidence="8">
    <location>
        <begin position="103"/>
        <end position="122"/>
    </location>
</feature>
<feature type="transmembrane region" description="Helical" evidence="8">
    <location>
        <begin position="161"/>
        <end position="183"/>
    </location>
</feature>
<feature type="region of interest" description="Disordered" evidence="7">
    <location>
        <begin position="1"/>
        <end position="53"/>
    </location>
</feature>
<proteinExistence type="inferred from homology"/>
<reference evidence="10 11" key="1">
    <citation type="submission" date="2016-06" db="EMBL/GenBank/DDBJ databases">
        <authorList>
            <person name="Kjaerup R.B."/>
            <person name="Dalgaard T.S."/>
            <person name="Juul-Madsen H.R."/>
        </authorList>
    </citation>
    <scope>NUCLEOTIDE SEQUENCE [LARGE SCALE GENOMIC DNA]</scope>
    <source>
        <strain evidence="10 11">DSM 43821</strain>
    </source>
</reference>
<feature type="transmembrane region" description="Helical" evidence="8">
    <location>
        <begin position="134"/>
        <end position="155"/>
    </location>
</feature>
<evidence type="ECO:0000256" key="5">
    <source>
        <dbReference type="ARBA" id="ARBA00022989"/>
    </source>
</evidence>
<comment type="similarity">
    <text evidence="2">Belongs to the bacterial sugar transferase family.</text>
</comment>
<dbReference type="PANTHER" id="PTHR30576:SF0">
    <property type="entry name" value="UNDECAPRENYL-PHOSPHATE N-ACETYLGALACTOSAMINYL 1-PHOSPHATE TRANSFERASE-RELATED"/>
    <property type="match status" value="1"/>
</dbReference>
<dbReference type="Gene3D" id="3.40.50.720">
    <property type="entry name" value="NAD(P)-binding Rossmann-like Domain"/>
    <property type="match status" value="1"/>
</dbReference>
<evidence type="ECO:0000259" key="9">
    <source>
        <dbReference type="Pfam" id="PF02397"/>
    </source>
</evidence>
<evidence type="ECO:0000313" key="10">
    <source>
        <dbReference type="EMBL" id="SCF40783.1"/>
    </source>
</evidence>
<comment type="subcellular location">
    <subcellularLocation>
        <location evidence="1">Membrane</location>
        <topology evidence="1">Multi-pass membrane protein</topology>
    </subcellularLocation>
</comment>
<feature type="compositionally biased region" description="Polar residues" evidence="7">
    <location>
        <begin position="1"/>
        <end position="14"/>
    </location>
</feature>
<dbReference type="EMBL" id="LT607410">
    <property type="protein sequence ID" value="SCF40783.1"/>
    <property type="molecule type" value="Genomic_DNA"/>
</dbReference>
<feature type="compositionally biased region" description="Basic and acidic residues" evidence="7">
    <location>
        <begin position="15"/>
        <end position="32"/>
    </location>
</feature>
<keyword evidence="6 8" id="KW-0472">Membrane</keyword>
<dbReference type="NCBIfam" id="TIGR03025">
    <property type="entry name" value="EPS_sugtrans"/>
    <property type="match status" value="1"/>
</dbReference>
<dbReference type="Proteomes" id="UP000198228">
    <property type="component" value="Chromosome I"/>
</dbReference>
<evidence type="ECO:0000256" key="4">
    <source>
        <dbReference type="ARBA" id="ARBA00022692"/>
    </source>
</evidence>
<name>A0A1C5A6B8_9ACTN</name>
<keyword evidence="3 10" id="KW-0808">Transferase</keyword>
<dbReference type="AlphaFoldDB" id="A0A1C5A6B8"/>
<dbReference type="Pfam" id="PF13727">
    <property type="entry name" value="CoA_binding_3"/>
    <property type="match status" value="1"/>
</dbReference>
<evidence type="ECO:0000313" key="11">
    <source>
        <dbReference type="Proteomes" id="UP000198228"/>
    </source>
</evidence>
<dbReference type="InterPro" id="IPR003362">
    <property type="entry name" value="Bact_transf"/>
</dbReference>
<evidence type="ECO:0000256" key="1">
    <source>
        <dbReference type="ARBA" id="ARBA00004141"/>
    </source>
</evidence>
<protein>
    <submittedName>
        <fullName evidence="10">Exopolysaccharide biosynthesis polyprenyl glycosylphosphotransferase</fullName>
    </submittedName>
</protein>
<feature type="transmembrane region" description="Helical" evidence="8">
    <location>
        <begin position="330"/>
        <end position="353"/>
    </location>
</feature>
<keyword evidence="4 8" id="KW-0812">Transmembrane</keyword>
<evidence type="ECO:0000256" key="3">
    <source>
        <dbReference type="ARBA" id="ARBA00022679"/>
    </source>
</evidence>
<feature type="domain" description="Bacterial sugar transferase" evidence="9">
    <location>
        <begin position="325"/>
        <end position="506"/>
    </location>
</feature>
<evidence type="ECO:0000256" key="8">
    <source>
        <dbReference type="SAM" id="Phobius"/>
    </source>
</evidence>
<evidence type="ECO:0000256" key="2">
    <source>
        <dbReference type="ARBA" id="ARBA00006464"/>
    </source>
</evidence>
<dbReference type="InterPro" id="IPR017475">
    <property type="entry name" value="EPS_sugar_tfrase"/>
</dbReference>
<evidence type="ECO:0000256" key="6">
    <source>
        <dbReference type="ARBA" id="ARBA00023136"/>
    </source>
</evidence>
<feature type="transmembrane region" description="Helical" evidence="8">
    <location>
        <begin position="79"/>
        <end position="97"/>
    </location>
</feature>
<dbReference type="GO" id="GO:0016780">
    <property type="term" value="F:phosphotransferase activity, for other substituted phosphate groups"/>
    <property type="evidence" value="ECO:0007669"/>
    <property type="project" value="TreeGrafter"/>
</dbReference>
<keyword evidence="5 8" id="KW-1133">Transmembrane helix</keyword>
<accession>A0A1C5A6B8</accession>
<gene>
    <name evidence="10" type="ORF">GA0074696_5442</name>
</gene>